<feature type="region of interest" description="Disordered" evidence="1">
    <location>
        <begin position="1"/>
        <end position="90"/>
    </location>
</feature>
<reference evidence="3" key="1">
    <citation type="journal article" date="2018" name="Nat. Microbiol.">
        <title>Leveraging single-cell genomics to expand the fungal tree of life.</title>
        <authorList>
            <person name="Ahrendt S.R."/>
            <person name="Quandt C.A."/>
            <person name="Ciobanu D."/>
            <person name="Clum A."/>
            <person name="Salamov A."/>
            <person name="Andreopoulos B."/>
            <person name="Cheng J.F."/>
            <person name="Woyke T."/>
            <person name="Pelin A."/>
            <person name="Henrissat B."/>
            <person name="Reynolds N.K."/>
            <person name="Benny G.L."/>
            <person name="Smith M.E."/>
            <person name="James T.Y."/>
            <person name="Grigoriev I.V."/>
        </authorList>
    </citation>
    <scope>NUCLEOTIDE SEQUENCE [LARGE SCALE GENOMIC DNA]</scope>
</reference>
<dbReference type="AlphaFoldDB" id="A0A4V1IQW7"/>
<gene>
    <name evidence="2" type="ORF">BDK51DRAFT_42183</name>
</gene>
<evidence type="ECO:0000313" key="2">
    <source>
        <dbReference type="EMBL" id="RKO87997.1"/>
    </source>
</evidence>
<keyword evidence="3" id="KW-1185">Reference proteome</keyword>
<proteinExistence type="predicted"/>
<name>A0A4V1IQW7_9FUNG</name>
<feature type="compositionally biased region" description="Basic and acidic residues" evidence="1">
    <location>
        <begin position="33"/>
        <end position="46"/>
    </location>
</feature>
<protein>
    <submittedName>
        <fullName evidence="2">Uncharacterized protein</fullName>
    </submittedName>
</protein>
<organism evidence="2 3">
    <name type="scientific">Blyttiomyces helicus</name>
    <dbReference type="NCBI Taxonomy" id="388810"/>
    <lineage>
        <taxon>Eukaryota</taxon>
        <taxon>Fungi</taxon>
        <taxon>Fungi incertae sedis</taxon>
        <taxon>Chytridiomycota</taxon>
        <taxon>Chytridiomycota incertae sedis</taxon>
        <taxon>Chytridiomycetes</taxon>
        <taxon>Chytridiomycetes incertae sedis</taxon>
        <taxon>Blyttiomyces</taxon>
    </lineage>
</organism>
<dbReference type="Proteomes" id="UP000269721">
    <property type="component" value="Unassembled WGS sequence"/>
</dbReference>
<evidence type="ECO:0000313" key="3">
    <source>
        <dbReference type="Proteomes" id="UP000269721"/>
    </source>
</evidence>
<accession>A0A4V1IQW7</accession>
<feature type="compositionally biased region" description="Basic and acidic residues" evidence="1">
    <location>
        <begin position="67"/>
        <end position="76"/>
    </location>
</feature>
<sequence length="287" mass="31486">MGDAVDVNGPKTNVSHAGAVAQDEPVLGADNESEVHGEDRKNHTAKDDDDDGIFDNESYSHSSRRTSPTDESRGTADHPPLMERQPTPKRALDDILVEAAFTSDMATAGWSATFSADSYRNKAATRNMTKTITAAKGKAKKDQPMPLEHAYTRDPRLKKLKPTDPDIRAVNNELVLRGQGVSKCKTPIKMSDGVEVASVEASAKAQVKIAQMKKQHNLELVKLHLQNKCQMAKDKIKANQQSAWYKSIQPAGTDSANRAVWMGGASEQPWYTKPLRLLFSPSTPHQD</sequence>
<dbReference type="EMBL" id="KZ997011">
    <property type="protein sequence ID" value="RKO87997.1"/>
    <property type="molecule type" value="Genomic_DNA"/>
</dbReference>
<evidence type="ECO:0000256" key="1">
    <source>
        <dbReference type="SAM" id="MobiDB-lite"/>
    </source>
</evidence>